<feature type="domain" description="DNA methylase N-4/N-6" evidence="9">
    <location>
        <begin position="18"/>
        <end position="218"/>
    </location>
</feature>
<evidence type="ECO:0000256" key="5">
    <source>
        <dbReference type="ARBA" id="ARBA00022691"/>
    </source>
</evidence>
<dbReference type="InterPro" id="IPR002941">
    <property type="entry name" value="DNA_methylase_N4/N6"/>
</dbReference>
<keyword evidence="6" id="KW-0680">Restriction system</keyword>
<comment type="similarity">
    <text evidence="1">Belongs to the N(4)/N(6)-methyltransferase family. N(4) subfamily.</text>
</comment>
<dbReference type="GO" id="GO:0009307">
    <property type="term" value="P:DNA restriction-modification system"/>
    <property type="evidence" value="ECO:0007669"/>
    <property type="project" value="UniProtKB-KW"/>
</dbReference>
<keyword evidence="7" id="KW-0238">DNA-binding</keyword>
<comment type="catalytic activity">
    <reaction evidence="8">
        <text>a 2'-deoxycytidine in DNA + S-adenosyl-L-methionine = an N(4)-methyl-2'-deoxycytidine in DNA + S-adenosyl-L-homocysteine + H(+)</text>
        <dbReference type="Rhea" id="RHEA:16857"/>
        <dbReference type="Rhea" id="RHEA-COMP:11369"/>
        <dbReference type="Rhea" id="RHEA-COMP:13674"/>
        <dbReference type="ChEBI" id="CHEBI:15378"/>
        <dbReference type="ChEBI" id="CHEBI:57856"/>
        <dbReference type="ChEBI" id="CHEBI:59789"/>
        <dbReference type="ChEBI" id="CHEBI:85452"/>
        <dbReference type="ChEBI" id="CHEBI:137933"/>
        <dbReference type="EC" id="2.1.1.113"/>
    </reaction>
</comment>
<dbReference type="Proteomes" id="UP001174909">
    <property type="component" value="Unassembled WGS sequence"/>
</dbReference>
<name>A0AA35RK94_GEOBA</name>
<dbReference type="GO" id="GO:0000287">
    <property type="term" value="F:magnesium ion binding"/>
    <property type="evidence" value="ECO:0007669"/>
    <property type="project" value="InterPro"/>
</dbReference>
<evidence type="ECO:0000256" key="1">
    <source>
        <dbReference type="ARBA" id="ARBA00010203"/>
    </source>
</evidence>
<dbReference type="GO" id="GO:0003677">
    <property type="term" value="F:DNA binding"/>
    <property type="evidence" value="ECO:0007669"/>
    <property type="project" value="UniProtKB-KW"/>
</dbReference>
<evidence type="ECO:0000313" key="10">
    <source>
        <dbReference type="EMBL" id="CAI8012664.1"/>
    </source>
</evidence>
<dbReference type="InterPro" id="IPR001091">
    <property type="entry name" value="RM_Methyltransferase"/>
</dbReference>
<gene>
    <name evidence="10" type="ORF">GBAR_LOCUS8110</name>
</gene>
<evidence type="ECO:0000256" key="3">
    <source>
        <dbReference type="ARBA" id="ARBA00022603"/>
    </source>
</evidence>
<keyword evidence="5" id="KW-0949">S-adenosyl-L-methionine</keyword>
<dbReference type="Gene3D" id="3.40.91.20">
    <property type="match status" value="1"/>
</dbReference>
<evidence type="ECO:0000256" key="7">
    <source>
        <dbReference type="ARBA" id="ARBA00023125"/>
    </source>
</evidence>
<proteinExistence type="inferred from homology"/>
<dbReference type="GO" id="GO:0015667">
    <property type="term" value="F:site-specific DNA-methyltransferase (cytosine-N4-specific) activity"/>
    <property type="evidence" value="ECO:0007669"/>
    <property type="project" value="UniProtKB-EC"/>
</dbReference>
<dbReference type="Pfam" id="PF01555">
    <property type="entry name" value="N6_N4_Mtase"/>
    <property type="match status" value="1"/>
</dbReference>
<dbReference type="GO" id="GO:0008170">
    <property type="term" value="F:N-methyltransferase activity"/>
    <property type="evidence" value="ECO:0007669"/>
    <property type="project" value="InterPro"/>
</dbReference>
<dbReference type="Gene3D" id="3.40.50.150">
    <property type="entry name" value="Vaccinia Virus protein VP39"/>
    <property type="match status" value="1"/>
</dbReference>
<dbReference type="InterPro" id="IPR011335">
    <property type="entry name" value="Restrct_endonuc-II-like"/>
</dbReference>
<evidence type="ECO:0000313" key="11">
    <source>
        <dbReference type="Proteomes" id="UP001174909"/>
    </source>
</evidence>
<organism evidence="10 11">
    <name type="scientific">Geodia barretti</name>
    <name type="common">Barrett's horny sponge</name>
    <dbReference type="NCBI Taxonomy" id="519541"/>
    <lineage>
        <taxon>Eukaryota</taxon>
        <taxon>Metazoa</taxon>
        <taxon>Porifera</taxon>
        <taxon>Demospongiae</taxon>
        <taxon>Heteroscleromorpha</taxon>
        <taxon>Tetractinellida</taxon>
        <taxon>Astrophorina</taxon>
        <taxon>Geodiidae</taxon>
        <taxon>Geodia</taxon>
    </lineage>
</organism>
<accession>A0AA35RK94</accession>
<keyword evidence="3 10" id="KW-0489">Methyltransferase</keyword>
<dbReference type="SUPFAM" id="SSF52980">
    <property type="entry name" value="Restriction endonuclease-like"/>
    <property type="match status" value="1"/>
</dbReference>
<dbReference type="SUPFAM" id="SSF53335">
    <property type="entry name" value="S-adenosyl-L-methionine-dependent methyltransferases"/>
    <property type="match status" value="1"/>
</dbReference>
<dbReference type="CDD" id="cd22317">
    <property type="entry name" value="BstYI-like"/>
    <property type="match status" value="1"/>
</dbReference>
<comment type="caution">
    <text evidence="10">The sequence shown here is derived from an EMBL/GenBank/DDBJ whole genome shotgun (WGS) entry which is preliminary data.</text>
</comment>
<dbReference type="EC" id="2.1.1.113" evidence="2"/>
<dbReference type="PROSITE" id="PS00093">
    <property type="entry name" value="N4_MTASE"/>
    <property type="match status" value="1"/>
</dbReference>
<dbReference type="EMBL" id="CASHTH010001207">
    <property type="protein sequence ID" value="CAI8012664.1"/>
    <property type="molecule type" value="Genomic_DNA"/>
</dbReference>
<dbReference type="InterPro" id="IPR029063">
    <property type="entry name" value="SAM-dependent_MTases_sf"/>
</dbReference>
<evidence type="ECO:0000256" key="8">
    <source>
        <dbReference type="ARBA" id="ARBA00049120"/>
    </source>
</evidence>
<evidence type="ECO:0000259" key="9">
    <source>
        <dbReference type="Pfam" id="PF01555"/>
    </source>
</evidence>
<dbReference type="GO" id="GO:0032259">
    <property type="term" value="P:methylation"/>
    <property type="evidence" value="ECO:0007669"/>
    <property type="project" value="UniProtKB-KW"/>
</dbReference>
<dbReference type="GO" id="GO:0009036">
    <property type="term" value="F:type II site-specific deoxyribonuclease activity"/>
    <property type="evidence" value="ECO:0007669"/>
    <property type="project" value="InterPro"/>
</dbReference>
<evidence type="ECO:0000256" key="6">
    <source>
        <dbReference type="ARBA" id="ARBA00022747"/>
    </source>
</evidence>
<dbReference type="Pfam" id="PF09195">
    <property type="entry name" value="Endonuc-BglII"/>
    <property type="match status" value="1"/>
</dbReference>
<evidence type="ECO:0000256" key="2">
    <source>
        <dbReference type="ARBA" id="ARBA00012185"/>
    </source>
</evidence>
<keyword evidence="11" id="KW-1185">Reference proteome</keyword>
<sequence>MPGQPGVHEAGLADGSMKLIVTSPPYNIGKQYEKRSSLETYLSDQERVIAECVRLLHPKGPCSAVGTTPLFQSSNGLKLRNRIVWHFEHGLHCTKRLSGRYETINWFTRDGDYTFDVDPIRVPSKYPGKRHFKGPNAGKLSGNPKGKNPGDVWVFPNVKSNHVEKTIHPCQFPVELVERLVLSMTEPGDAVLDPYMGVGSAIVAALKHDRRGYGCDIDSPDGQAGLRPGKAQRRPLMRIAAQYSHLNGREFLLVHHKNLLQEIEEIIESVDAESCRTKMSKEKIKSGRLLYSPVDMNKAMAAGFETSGWGQRRQEFWVTADEKIVRGIATLPAARQKEAIEKAGQEPIYSYNQTDFVKDRVAVEVQFGKYAFVAHDLFVKHMAFFVSDVIDVGVEILPMKEMEREMSSGVPYYERDLLNIIRQGRGIPAVPLLLIGVAP</sequence>
<reference evidence="10" key="1">
    <citation type="submission" date="2023-03" db="EMBL/GenBank/DDBJ databases">
        <authorList>
            <person name="Steffen K."/>
            <person name="Cardenas P."/>
        </authorList>
    </citation>
    <scope>NUCLEOTIDE SEQUENCE</scope>
</reference>
<dbReference type="PRINTS" id="PR00508">
    <property type="entry name" value="S21N4MTFRASE"/>
</dbReference>
<keyword evidence="4" id="KW-0808">Transferase</keyword>
<dbReference type="GO" id="GO:0006281">
    <property type="term" value="P:DNA repair"/>
    <property type="evidence" value="ECO:0007669"/>
    <property type="project" value="UniProtKB-ARBA"/>
</dbReference>
<protein>
    <recommendedName>
        <fullName evidence="2">site-specific DNA-methyltransferase (cytosine-N(4)-specific)</fullName>
        <ecNumber evidence="2">2.1.1.113</ecNumber>
    </recommendedName>
</protein>
<evidence type="ECO:0000256" key="4">
    <source>
        <dbReference type="ARBA" id="ARBA00022679"/>
    </source>
</evidence>
<dbReference type="InterPro" id="IPR017985">
    <property type="entry name" value="MeTrfase_CN4_CS"/>
</dbReference>
<dbReference type="AlphaFoldDB" id="A0AA35RK94"/>
<dbReference type="InterPro" id="IPR015278">
    <property type="entry name" value="BglII-like"/>
</dbReference>
<dbReference type="InterPro" id="IPR011338">
    <property type="entry name" value="BamHI/BglII/BstY"/>
</dbReference>